<name>D8M840_BLAHO</name>
<sequence>MMCLFQREFNAHAMVFTRSKQIIAQASECGITIVKKYPSDCAEPVRCRTNRFGMPYVRGMFAKAKQMFDSDYYGYINSDILLTFNLFDVLEICKKNAELGIMSLRVVSTFLRLGIARNRGESARSGEVQPASQRKPDRLSQISSFCGASHASAMKVPLTQDYFIFSRYFNFSSFKPVVIGRLKVDNYLLSVPYEAPETPEDWKYAVDPKDGKRANKGNLINTSHNVIGFHLGLDGYHHRMKRDHLNSQDSNWNLEYFRNVHRSHGSLMYSNFVFPSSRKALMLGYVKDLERRRASL</sequence>
<protein>
    <submittedName>
        <fullName evidence="1">Uncharacterized protein</fullName>
    </submittedName>
</protein>
<dbReference type="RefSeq" id="XP_012898277.1">
    <property type="nucleotide sequence ID" value="XM_013042823.1"/>
</dbReference>
<dbReference type="InParanoid" id="D8M840"/>
<gene>
    <name evidence="1" type="ORF">GSBLH_T00003993001</name>
</gene>
<dbReference type="OrthoDB" id="6261422at2759"/>
<proteinExistence type="predicted"/>
<accession>D8M840</accession>
<evidence type="ECO:0000313" key="1">
    <source>
        <dbReference type="EMBL" id="CBK24229.2"/>
    </source>
</evidence>
<dbReference type="GeneID" id="24921041"/>
<evidence type="ECO:0000313" key="2">
    <source>
        <dbReference type="Proteomes" id="UP000008312"/>
    </source>
</evidence>
<dbReference type="EMBL" id="FN668683">
    <property type="protein sequence ID" value="CBK24229.2"/>
    <property type="molecule type" value="Genomic_DNA"/>
</dbReference>
<dbReference type="Proteomes" id="UP000008312">
    <property type="component" value="Unassembled WGS sequence"/>
</dbReference>
<organism evidence="1">
    <name type="scientific">Blastocystis hominis</name>
    <dbReference type="NCBI Taxonomy" id="12968"/>
    <lineage>
        <taxon>Eukaryota</taxon>
        <taxon>Sar</taxon>
        <taxon>Stramenopiles</taxon>
        <taxon>Bigyra</taxon>
        <taxon>Opalozoa</taxon>
        <taxon>Opalinata</taxon>
        <taxon>Blastocystidae</taxon>
        <taxon>Blastocystis</taxon>
    </lineage>
</organism>
<dbReference type="AlphaFoldDB" id="D8M840"/>
<reference evidence="1" key="1">
    <citation type="submission" date="2010-02" db="EMBL/GenBank/DDBJ databases">
        <title>Sequencing and annotation of the Blastocystis hominis genome.</title>
        <authorList>
            <person name="Wincker P."/>
        </authorList>
    </citation>
    <scope>NUCLEOTIDE SEQUENCE</scope>
    <source>
        <strain evidence="1">Singapore isolate B</strain>
    </source>
</reference>
<keyword evidence="2" id="KW-1185">Reference proteome</keyword>